<dbReference type="OrthoDB" id="7802796at2"/>
<protein>
    <submittedName>
        <fullName evidence="3">Uncharacterized protein</fullName>
    </submittedName>
</protein>
<comment type="caution">
    <text evidence="3">The sequence shown here is derived from an EMBL/GenBank/DDBJ whole genome shotgun (WGS) entry which is preliminary data.</text>
</comment>
<feature type="transmembrane region" description="Helical" evidence="2">
    <location>
        <begin position="1103"/>
        <end position="1124"/>
    </location>
</feature>
<evidence type="ECO:0000313" key="4">
    <source>
        <dbReference type="Proteomes" id="UP000320593"/>
    </source>
</evidence>
<feature type="region of interest" description="Disordered" evidence="1">
    <location>
        <begin position="229"/>
        <end position="249"/>
    </location>
</feature>
<keyword evidence="2" id="KW-1133">Transmembrane helix</keyword>
<keyword evidence="4" id="KW-1185">Reference proteome</keyword>
<name>A0A562TKA9_9HYPH</name>
<keyword evidence="2" id="KW-0812">Transmembrane</keyword>
<sequence length="1258" mass="136830">MFSKLDPNKSFCNIYSQVKDGKDNQHVRAACKKGQSKVYLHNSWSFGFSSARREKRDAKRKAGAAAVYRALVNQYGVKIANESLTKVGQRRQHDLRHQVTVQDIKAIRKHIQTTYPGLQIASGHEAPKGPETDVNAELVFRNANSSVEHFEANFDFERASDERGFLEDPENQEFVKRRITGIALEQAARAGGNHQDPDLNEIAETSPLVYPGDEPDALQNAWQKSEKAAQDAFASLSNESASAPKRGRDPATLFVRNSIKLVNASLNTANLTNGAAQQYDQTFEAKLDDIGNADPALQARQAAHTSATSLTPAQANEAYKNAMGMNGPARLSIAAAGLHALLHSGGTHAQQDNGHLHCSSALVTALVYRSEADMPQGRSGSRMQELSHLRDATRFETLLQDGGFSRDQVRNLCEDYRLHGDAIFNKTSPHAPLVDWMMDRAGITDRDALKKAFNQSVPRRDPKDVKQDLMRANEDRNILTDRKLNLKPISGSKGADTMGLSAAEGFDKELAPVRQRHAAYQLILAAIENPDLLTPERTEKLTKLLGEPSLWAGHAGLPSRARGFKELLEQDDPDKTKLKLRGENLAKMMASANRDVFKDLDRSLDEGRARSQIRAKGRLWQEDRFDRLIAMASGQGHGNGHNQQVNGQVQINGQAQANGHDEHGAHGHDHEAGPVGKVLGATETKYAFKAANNGLLLGDAIAHQREHLFHEELHFDLKVDAAALGLKGVEHILGLGQAVMLAKDASHHLHVTGKVRDDYRTAARTFKQADSNWKEVSLAVKTIDKGLKHMVPPEELIGGFAAALNKGQHAPATFKPRDAAVFKRVVLALSPDLSERGKQHLETYLTNADANLRENAYAQLMREVSNGLNDGSQLGFAPFENAKERLLRDLSTEKRAADAANKTMSKMVATYGKNQEVADAMRSEYKAELGIATANLIKYVAELGEDALHALHFFHDLPMKEATKAALEVAGGALGLVAGAIGAGVATYETIHEAHGAHEDKKTAQKASDVKNVFMKQTEQLSAVKANGQYETNDSVLAPRDPELAGIYETVSKHHTDLSGKKTKKAIGEATLAAGYIAGGIASGASLATGATAVGIAAAAGPVGWALLGVGAVGVIGLTAYNYAQKYIAAKENEALRKVMTGDWEALQAYAQRHDDLPELNNEQDLAARKVVQNHALAAMTKQSVRFALAQFHERLKHEVENVDSAHWGHAPTIKALSAFYKDPVQIKAIAQLGTGQAMEILAKRFQIDLPGGQAPVY</sequence>
<dbReference type="Proteomes" id="UP000320593">
    <property type="component" value="Unassembled WGS sequence"/>
</dbReference>
<accession>A0A562TKA9</accession>
<reference evidence="3 4" key="1">
    <citation type="submission" date="2019-07" db="EMBL/GenBank/DDBJ databases">
        <title>Genomic Encyclopedia of Archaeal and Bacterial Type Strains, Phase II (KMG-II): from individual species to whole genera.</title>
        <authorList>
            <person name="Goeker M."/>
        </authorList>
    </citation>
    <scope>NUCLEOTIDE SEQUENCE [LARGE SCALE GENOMIC DNA]</scope>
    <source>
        <strain evidence="3 4">ATCC BAA-252</strain>
    </source>
</reference>
<evidence type="ECO:0000256" key="2">
    <source>
        <dbReference type="SAM" id="Phobius"/>
    </source>
</evidence>
<proteinExistence type="predicted"/>
<keyword evidence="2" id="KW-0472">Membrane</keyword>
<organism evidence="3 4">
    <name type="scientific">Roseibium hamelinense</name>
    <dbReference type="NCBI Taxonomy" id="150831"/>
    <lineage>
        <taxon>Bacteria</taxon>
        <taxon>Pseudomonadati</taxon>
        <taxon>Pseudomonadota</taxon>
        <taxon>Alphaproteobacteria</taxon>
        <taxon>Hyphomicrobiales</taxon>
        <taxon>Stappiaceae</taxon>
        <taxon>Roseibium</taxon>
    </lineage>
</organism>
<dbReference type="AlphaFoldDB" id="A0A562TKA9"/>
<evidence type="ECO:0000313" key="3">
    <source>
        <dbReference type="EMBL" id="TWI93380.1"/>
    </source>
</evidence>
<dbReference type="RefSeq" id="WP_145340840.1">
    <property type="nucleotide sequence ID" value="NZ_VLLF01000001.1"/>
</dbReference>
<dbReference type="EMBL" id="VLLF01000001">
    <property type="protein sequence ID" value="TWI93380.1"/>
    <property type="molecule type" value="Genomic_DNA"/>
</dbReference>
<gene>
    <name evidence="3" type="ORF">JM93_00936</name>
</gene>
<evidence type="ECO:0000256" key="1">
    <source>
        <dbReference type="SAM" id="MobiDB-lite"/>
    </source>
</evidence>